<evidence type="ECO:0000313" key="1">
    <source>
        <dbReference type="EMBL" id="MCI39354.1"/>
    </source>
</evidence>
<accession>A0A392RTG3</accession>
<dbReference type="EMBL" id="LXQA010266550">
    <property type="protein sequence ID" value="MCI39354.1"/>
    <property type="molecule type" value="Genomic_DNA"/>
</dbReference>
<reference evidence="1 2" key="1">
    <citation type="journal article" date="2018" name="Front. Plant Sci.">
        <title>Red Clover (Trifolium pratense) and Zigzag Clover (T. medium) - A Picture of Genomic Similarities and Differences.</title>
        <authorList>
            <person name="Dluhosova J."/>
            <person name="Istvanek J."/>
            <person name="Nedelnik J."/>
            <person name="Repkova J."/>
        </authorList>
    </citation>
    <scope>NUCLEOTIDE SEQUENCE [LARGE SCALE GENOMIC DNA]</scope>
    <source>
        <strain evidence="2">cv. 10/8</strain>
        <tissue evidence="1">Leaf</tissue>
    </source>
</reference>
<name>A0A392RTG3_9FABA</name>
<organism evidence="1 2">
    <name type="scientific">Trifolium medium</name>
    <dbReference type="NCBI Taxonomy" id="97028"/>
    <lineage>
        <taxon>Eukaryota</taxon>
        <taxon>Viridiplantae</taxon>
        <taxon>Streptophyta</taxon>
        <taxon>Embryophyta</taxon>
        <taxon>Tracheophyta</taxon>
        <taxon>Spermatophyta</taxon>
        <taxon>Magnoliopsida</taxon>
        <taxon>eudicotyledons</taxon>
        <taxon>Gunneridae</taxon>
        <taxon>Pentapetalae</taxon>
        <taxon>rosids</taxon>
        <taxon>fabids</taxon>
        <taxon>Fabales</taxon>
        <taxon>Fabaceae</taxon>
        <taxon>Papilionoideae</taxon>
        <taxon>50 kb inversion clade</taxon>
        <taxon>NPAAA clade</taxon>
        <taxon>Hologalegina</taxon>
        <taxon>IRL clade</taxon>
        <taxon>Trifolieae</taxon>
        <taxon>Trifolium</taxon>
    </lineage>
</organism>
<evidence type="ECO:0000313" key="2">
    <source>
        <dbReference type="Proteomes" id="UP000265520"/>
    </source>
</evidence>
<protein>
    <submittedName>
        <fullName evidence="1">Uncharacterized protein</fullName>
    </submittedName>
</protein>
<dbReference type="Proteomes" id="UP000265520">
    <property type="component" value="Unassembled WGS sequence"/>
</dbReference>
<keyword evidence="2" id="KW-1185">Reference proteome</keyword>
<proteinExistence type="predicted"/>
<comment type="caution">
    <text evidence="1">The sequence shown here is derived from an EMBL/GenBank/DDBJ whole genome shotgun (WGS) entry which is preliminary data.</text>
</comment>
<sequence length="81" mass="8737">MAIGAWEQSSVMKTGNLSNSDIEDVWICRCSHGGSSSAYNTIHLATECGFKAVMFKSDSNNVICISEGLNPTLISYFGNLI</sequence>
<dbReference type="AlphaFoldDB" id="A0A392RTG3"/>